<keyword evidence="1 5" id="KW-0808">Transferase</keyword>
<evidence type="ECO:0000259" key="4">
    <source>
        <dbReference type="Pfam" id="PF01648"/>
    </source>
</evidence>
<reference evidence="5 6" key="1">
    <citation type="submission" date="2017-09" db="EMBL/GenBank/DDBJ databases">
        <title>Large-scale bioinformatics analysis of Bacillus genomes uncovers conserved roles of natural products in bacterial physiology.</title>
        <authorList>
            <consortium name="Agbiome Team Llc"/>
            <person name="Bleich R.M."/>
            <person name="Grubbs K.J."/>
            <person name="Santa Maria K.C."/>
            <person name="Allen S.E."/>
            <person name="Farag S."/>
            <person name="Shank E.A."/>
            <person name="Bowers A."/>
        </authorList>
    </citation>
    <scope>NUCLEOTIDE SEQUENCE [LARGE SCALE GENOMIC DNA]</scope>
    <source>
        <strain evidence="5 6">AFS095574</strain>
    </source>
</reference>
<evidence type="ECO:0000256" key="1">
    <source>
        <dbReference type="ARBA" id="ARBA00022679"/>
    </source>
</evidence>
<accession>A0A2A7D2A7</accession>
<dbReference type="AlphaFoldDB" id="A0A2A7D2A7"/>
<dbReference type="GO" id="GO:0006633">
    <property type="term" value="P:fatty acid biosynthetic process"/>
    <property type="evidence" value="ECO:0007669"/>
    <property type="project" value="InterPro"/>
</dbReference>
<evidence type="ECO:0000256" key="3">
    <source>
        <dbReference type="ARBA" id="ARBA00022842"/>
    </source>
</evidence>
<keyword evidence="3" id="KW-0460">Magnesium</keyword>
<dbReference type="Proteomes" id="UP000220192">
    <property type="component" value="Unassembled WGS sequence"/>
</dbReference>
<evidence type="ECO:0000256" key="2">
    <source>
        <dbReference type="ARBA" id="ARBA00022723"/>
    </source>
</evidence>
<dbReference type="Pfam" id="PF01648">
    <property type="entry name" value="ACPS"/>
    <property type="match status" value="1"/>
</dbReference>
<dbReference type="InterPro" id="IPR037143">
    <property type="entry name" value="4-PPantetheinyl_Trfase_dom_sf"/>
</dbReference>
<dbReference type="Gene3D" id="3.90.470.20">
    <property type="entry name" value="4'-phosphopantetheinyl transferase domain"/>
    <property type="match status" value="1"/>
</dbReference>
<dbReference type="SUPFAM" id="SSF56214">
    <property type="entry name" value="4'-phosphopantetheinyl transferase"/>
    <property type="match status" value="1"/>
</dbReference>
<dbReference type="InterPro" id="IPR004568">
    <property type="entry name" value="Ppantetheine-prot_Trfase_dom"/>
</dbReference>
<dbReference type="EMBL" id="NVLX01000031">
    <property type="protein sequence ID" value="PDZ14115.1"/>
    <property type="molecule type" value="Genomic_DNA"/>
</dbReference>
<sequence length="115" mass="13269">MIRVGIDLVDIERFKLAVSRSGEPFISRILTTDEVEQYDSHQWAILFSAKESVVKIIKQLPEGFCFKDIQVDILPNNELLVTLRDPLYERVDLPTNSIMGSYKEFKDCIVTHLIL</sequence>
<dbReference type="NCBIfam" id="TIGR00556">
    <property type="entry name" value="pantethn_trn"/>
    <property type="match status" value="1"/>
</dbReference>
<comment type="caution">
    <text evidence="5">The sequence shown here is derived from an EMBL/GenBank/DDBJ whole genome shotgun (WGS) entry which is preliminary data.</text>
</comment>
<keyword evidence="2" id="KW-0479">Metal-binding</keyword>
<dbReference type="GO" id="GO:0008897">
    <property type="term" value="F:holo-[acyl-carrier-protein] synthase activity"/>
    <property type="evidence" value="ECO:0007669"/>
    <property type="project" value="InterPro"/>
</dbReference>
<feature type="domain" description="4'-phosphopantetheinyl transferase" evidence="4">
    <location>
        <begin position="3"/>
        <end position="84"/>
    </location>
</feature>
<evidence type="ECO:0000313" key="5">
    <source>
        <dbReference type="EMBL" id="PDZ14115.1"/>
    </source>
</evidence>
<dbReference type="GO" id="GO:0000287">
    <property type="term" value="F:magnesium ion binding"/>
    <property type="evidence" value="ECO:0007669"/>
    <property type="project" value="InterPro"/>
</dbReference>
<proteinExistence type="predicted"/>
<protein>
    <submittedName>
        <fullName evidence="5">Phosphopantetheinyl transferase superfamily</fullName>
    </submittedName>
</protein>
<dbReference type="InterPro" id="IPR008278">
    <property type="entry name" value="4-PPantetheinyl_Trfase_dom"/>
</dbReference>
<gene>
    <name evidence="5" type="ORF">CON16_26485</name>
</gene>
<evidence type="ECO:0000313" key="6">
    <source>
        <dbReference type="Proteomes" id="UP000220192"/>
    </source>
</evidence>
<name>A0A2A7D2A7_BACAN</name>
<organism evidence="5 6">
    <name type="scientific">Bacillus anthracis</name>
    <name type="common">anthrax bacterium</name>
    <dbReference type="NCBI Taxonomy" id="1392"/>
    <lineage>
        <taxon>Bacteria</taxon>
        <taxon>Bacillati</taxon>
        <taxon>Bacillota</taxon>
        <taxon>Bacilli</taxon>
        <taxon>Bacillales</taxon>
        <taxon>Bacillaceae</taxon>
        <taxon>Bacillus</taxon>
        <taxon>Bacillus cereus group</taxon>
    </lineage>
</organism>
<dbReference type="RefSeq" id="WP_097841918.1">
    <property type="nucleotide sequence ID" value="NZ_NVLX01000031.1"/>
</dbReference>